<evidence type="ECO:0000256" key="1">
    <source>
        <dbReference type="ARBA" id="ARBA00001936"/>
    </source>
</evidence>
<name>A0A3P8WGT3_CYNSE</name>
<keyword evidence="6" id="KW-0808">Transferase</keyword>
<dbReference type="GeneID" id="103398282"/>
<feature type="region of interest" description="Disordered" evidence="11">
    <location>
        <begin position="47"/>
        <end position="101"/>
    </location>
</feature>
<dbReference type="Pfam" id="PF03828">
    <property type="entry name" value="PAP_assoc"/>
    <property type="match status" value="1"/>
</dbReference>
<feature type="compositionally biased region" description="Basic and acidic residues" evidence="11">
    <location>
        <begin position="71"/>
        <end position="91"/>
    </location>
</feature>
<dbReference type="InParanoid" id="A0A3P8WGT3"/>
<comment type="subcellular location">
    <subcellularLocation>
        <location evidence="3">Cytoplasm</location>
    </subcellularLocation>
</comment>
<dbReference type="Proteomes" id="UP000265120">
    <property type="component" value="Chromosome Z"/>
</dbReference>
<sequence>MFPRSTPPGDRLQFSRDRYPPYPAPRVYDYSHSMRFTGPAQQRFPRYEWEPSTAAHPYTDPIPNRRKRHKNDYSPDVGKRQRIDSIPEPRRGSPYVRTPHLRPCHDEEEAGFLRFSNGFDHNCHSQSSEELPEVLIVPHIPDSLDSYARDKLGFQMVELFEACEQRMSDLTRKESCRVRLLQDIRCIYAAANLYLTGSSMNGLGCRTSDADLCLVIQTRNKGDAISILSVLQRMCHSLSYIHRTQLIRAKVPILKFTDKESGVEFDLNVNNTVGIRNTFLLRSYAYADLRIRPLILVIKKWALHHCINDASKGTLSSYTLVLMVLHYLQTLKEPLLPSLQKEYPEYFDPFMEIDMVPEGPKHIQPYVSRNKSSLGELLLGFLKYYTTDFRWNEQVISVREATAFSKGNSKEWRNKFICVEEPFERNNVARAVYEKVKFDAIKARFAEACQRLHKSRDLSSIIPFRAIINRESRGR</sequence>
<evidence type="ECO:0000256" key="7">
    <source>
        <dbReference type="ARBA" id="ARBA00022723"/>
    </source>
</evidence>
<evidence type="ECO:0000256" key="10">
    <source>
        <dbReference type="ARBA" id="ARBA00048830"/>
    </source>
</evidence>
<comment type="similarity">
    <text evidence="9">Belongs to the DNA polymerase type-B-like family. GLD2 subfamily.</text>
</comment>
<feature type="region of interest" description="Disordered" evidence="11">
    <location>
        <begin position="1"/>
        <end position="21"/>
    </location>
</feature>
<dbReference type="EC" id="2.7.7.19" evidence="4"/>
<evidence type="ECO:0000256" key="2">
    <source>
        <dbReference type="ARBA" id="ARBA00001946"/>
    </source>
</evidence>
<dbReference type="SUPFAM" id="SSF81631">
    <property type="entry name" value="PAP/OAS1 substrate-binding domain"/>
    <property type="match status" value="1"/>
</dbReference>
<dbReference type="GO" id="GO:0031123">
    <property type="term" value="P:RNA 3'-end processing"/>
    <property type="evidence" value="ECO:0007669"/>
    <property type="project" value="TreeGrafter"/>
</dbReference>
<organism evidence="14 15">
    <name type="scientific">Cynoglossus semilaevis</name>
    <name type="common">Tongue sole</name>
    <dbReference type="NCBI Taxonomy" id="244447"/>
    <lineage>
        <taxon>Eukaryota</taxon>
        <taxon>Metazoa</taxon>
        <taxon>Chordata</taxon>
        <taxon>Craniata</taxon>
        <taxon>Vertebrata</taxon>
        <taxon>Euteleostomi</taxon>
        <taxon>Actinopterygii</taxon>
        <taxon>Neopterygii</taxon>
        <taxon>Teleostei</taxon>
        <taxon>Neoteleostei</taxon>
        <taxon>Acanthomorphata</taxon>
        <taxon>Carangaria</taxon>
        <taxon>Pleuronectiformes</taxon>
        <taxon>Pleuronectoidei</taxon>
        <taxon>Cynoglossidae</taxon>
        <taxon>Cynoglossinae</taxon>
        <taxon>Cynoglossus</taxon>
    </lineage>
</organism>
<dbReference type="STRING" id="244447.ENSCSEP00000025929"/>
<proteinExistence type="inferred from homology"/>
<evidence type="ECO:0000259" key="12">
    <source>
        <dbReference type="Pfam" id="PF03828"/>
    </source>
</evidence>
<evidence type="ECO:0000256" key="11">
    <source>
        <dbReference type="SAM" id="MobiDB-lite"/>
    </source>
</evidence>
<dbReference type="RefSeq" id="XP_024909154.1">
    <property type="nucleotide sequence ID" value="XM_025053386.1"/>
</dbReference>
<dbReference type="GO" id="GO:1990817">
    <property type="term" value="F:poly(A) RNA polymerase activity"/>
    <property type="evidence" value="ECO:0007669"/>
    <property type="project" value="UniProtKB-EC"/>
</dbReference>
<dbReference type="InterPro" id="IPR043519">
    <property type="entry name" value="NT_sf"/>
</dbReference>
<dbReference type="FunCoup" id="A0A3P8WGT3">
    <property type="interactions" value="626"/>
</dbReference>
<dbReference type="OrthoDB" id="2274644at2759"/>
<keyword evidence="8" id="KW-0460">Magnesium</keyword>
<dbReference type="AlphaFoldDB" id="A0A3P8WGT3"/>
<protein>
    <recommendedName>
        <fullName evidence="4">polynucleotide adenylyltransferase</fullName>
        <ecNumber evidence="4">2.7.7.19</ecNumber>
    </recommendedName>
</protein>
<dbReference type="FunFam" id="1.10.1410.10:FF:000007">
    <property type="entry name" value="poly(A) RNA polymerase GLD2 isoform X1"/>
    <property type="match status" value="1"/>
</dbReference>
<dbReference type="CDD" id="cd05402">
    <property type="entry name" value="NT_PAP_TUTase"/>
    <property type="match status" value="1"/>
</dbReference>
<dbReference type="SUPFAM" id="SSF81301">
    <property type="entry name" value="Nucleotidyltransferase"/>
    <property type="match status" value="1"/>
</dbReference>
<dbReference type="Gene3D" id="1.10.1410.10">
    <property type="match status" value="1"/>
</dbReference>
<dbReference type="PANTHER" id="PTHR12271:SF40">
    <property type="entry name" value="POLY(A) RNA POLYMERASE GLD2"/>
    <property type="match status" value="1"/>
</dbReference>
<dbReference type="RefSeq" id="XP_016898289.1">
    <property type="nucleotide sequence ID" value="XM_017042800.2"/>
</dbReference>
<evidence type="ECO:0000256" key="9">
    <source>
        <dbReference type="ARBA" id="ARBA00038491"/>
    </source>
</evidence>
<dbReference type="GeneTree" id="ENSGT00940000156640"/>
<dbReference type="InterPro" id="IPR002058">
    <property type="entry name" value="PAP_assoc"/>
</dbReference>
<evidence type="ECO:0000256" key="8">
    <source>
        <dbReference type="ARBA" id="ARBA00022842"/>
    </source>
</evidence>
<feature type="domain" description="Poly(A) RNA polymerase mitochondrial-like central palm" evidence="13">
    <location>
        <begin position="155"/>
        <end position="285"/>
    </location>
</feature>
<keyword evidence="7" id="KW-0479">Metal-binding</keyword>
<accession>A0A3P8WGT3</accession>
<evidence type="ECO:0000256" key="5">
    <source>
        <dbReference type="ARBA" id="ARBA00022490"/>
    </source>
</evidence>
<dbReference type="Pfam" id="PF22600">
    <property type="entry name" value="MTPAP-like_central"/>
    <property type="match status" value="1"/>
</dbReference>
<keyword evidence="15" id="KW-1185">Reference proteome</keyword>
<reference evidence="14" key="2">
    <citation type="submission" date="2025-08" db="UniProtKB">
        <authorList>
            <consortium name="Ensembl"/>
        </authorList>
    </citation>
    <scope>IDENTIFICATION</scope>
</reference>
<dbReference type="CTD" id="167153"/>
<comment type="cofactor">
    <cofactor evidence="1">
        <name>Mn(2+)</name>
        <dbReference type="ChEBI" id="CHEBI:29035"/>
    </cofactor>
</comment>
<keyword evidence="5" id="KW-0963">Cytoplasm</keyword>
<evidence type="ECO:0000313" key="15">
    <source>
        <dbReference type="Proteomes" id="UP000265120"/>
    </source>
</evidence>
<dbReference type="GO" id="GO:0005737">
    <property type="term" value="C:cytoplasm"/>
    <property type="evidence" value="ECO:0007669"/>
    <property type="project" value="UniProtKB-SubCell"/>
</dbReference>
<dbReference type="GO" id="GO:0046872">
    <property type="term" value="F:metal ion binding"/>
    <property type="evidence" value="ECO:0007669"/>
    <property type="project" value="UniProtKB-KW"/>
</dbReference>
<reference evidence="14" key="3">
    <citation type="submission" date="2025-09" db="UniProtKB">
        <authorList>
            <consortium name="Ensembl"/>
        </authorList>
    </citation>
    <scope>IDENTIFICATION</scope>
</reference>
<dbReference type="PANTHER" id="PTHR12271">
    <property type="entry name" value="POLY A POLYMERASE CID PAP -RELATED"/>
    <property type="match status" value="1"/>
</dbReference>
<dbReference type="Gene3D" id="3.30.460.10">
    <property type="entry name" value="Beta Polymerase, domain 2"/>
    <property type="match status" value="1"/>
</dbReference>
<reference evidence="14 15" key="1">
    <citation type="journal article" date="2014" name="Nat. Genet.">
        <title>Whole-genome sequence of a flatfish provides insights into ZW sex chromosome evolution and adaptation to a benthic lifestyle.</title>
        <authorList>
            <person name="Chen S."/>
            <person name="Zhang G."/>
            <person name="Shao C."/>
            <person name="Huang Q."/>
            <person name="Liu G."/>
            <person name="Zhang P."/>
            <person name="Song W."/>
            <person name="An N."/>
            <person name="Chalopin D."/>
            <person name="Volff J.N."/>
            <person name="Hong Y."/>
            <person name="Li Q."/>
            <person name="Sha Z."/>
            <person name="Zhou H."/>
            <person name="Xie M."/>
            <person name="Yu Q."/>
            <person name="Liu Y."/>
            <person name="Xiang H."/>
            <person name="Wang N."/>
            <person name="Wu K."/>
            <person name="Yang C."/>
            <person name="Zhou Q."/>
            <person name="Liao X."/>
            <person name="Yang L."/>
            <person name="Hu Q."/>
            <person name="Zhang J."/>
            <person name="Meng L."/>
            <person name="Jin L."/>
            <person name="Tian Y."/>
            <person name="Lian J."/>
            <person name="Yang J."/>
            <person name="Miao G."/>
            <person name="Liu S."/>
            <person name="Liang Z."/>
            <person name="Yan F."/>
            <person name="Li Y."/>
            <person name="Sun B."/>
            <person name="Zhang H."/>
            <person name="Zhang J."/>
            <person name="Zhu Y."/>
            <person name="Du M."/>
            <person name="Zhao Y."/>
            <person name="Schartl M."/>
            <person name="Tang Q."/>
            <person name="Wang J."/>
        </authorList>
    </citation>
    <scope>NUCLEOTIDE SEQUENCE</scope>
</reference>
<comment type="cofactor">
    <cofactor evidence="2">
        <name>Mg(2+)</name>
        <dbReference type="ChEBI" id="CHEBI:18420"/>
    </cofactor>
</comment>
<evidence type="ECO:0000256" key="3">
    <source>
        <dbReference type="ARBA" id="ARBA00004496"/>
    </source>
</evidence>
<dbReference type="InterPro" id="IPR054708">
    <property type="entry name" value="MTPAP-like_central"/>
</dbReference>
<comment type="catalytic activity">
    <reaction evidence="10">
        <text>RNA(n) + ATP = RNA(n)-3'-adenine ribonucleotide + diphosphate</text>
        <dbReference type="Rhea" id="RHEA:11332"/>
        <dbReference type="Rhea" id="RHEA-COMP:14527"/>
        <dbReference type="Rhea" id="RHEA-COMP:17347"/>
        <dbReference type="ChEBI" id="CHEBI:30616"/>
        <dbReference type="ChEBI" id="CHEBI:33019"/>
        <dbReference type="ChEBI" id="CHEBI:140395"/>
        <dbReference type="ChEBI" id="CHEBI:173115"/>
        <dbReference type="EC" id="2.7.7.19"/>
    </reaction>
</comment>
<dbReference type="Ensembl" id="ENSCSET00000026269.1">
    <property type="protein sequence ID" value="ENSCSEP00000025929.1"/>
    <property type="gene ID" value="ENSCSEG00000016570.1"/>
</dbReference>
<evidence type="ECO:0000256" key="4">
    <source>
        <dbReference type="ARBA" id="ARBA00012388"/>
    </source>
</evidence>
<evidence type="ECO:0000259" key="13">
    <source>
        <dbReference type="Pfam" id="PF22600"/>
    </source>
</evidence>
<feature type="domain" description="PAP-associated" evidence="12">
    <location>
        <begin position="373"/>
        <end position="427"/>
    </location>
</feature>
<evidence type="ECO:0000256" key="6">
    <source>
        <dbReference type="ARBA" id="ARBA00022679"/>
    </source>
</evidence>
<evidence type="ECO:0000313" key="14">
    <source>
        <dbReference type="Ensembl" id="ENSCSEP00000025929.1"/>
    </source>
</evidence>